<evidence type="ECO:0000256" key="1">
    <source>
        <dbReference type="SAM" id="MobiDB-lite"/>
    </source>
</evidence>
<reference evidence="5 8" key="3">
    <citation type="submission" date="2016-01" db="EMBL/GenBank/DDBJ databases">
        <title>Biosynthesis of antibiotic leucinostatins and their inhibition on Phytophthora in bio-control Purpureocillium lilacinum.</title>
        <authorList>
            <person name="Wang G."/>
            <person name="Liu Z."/>
            <person name="Lin R."/>
            <person name="Li E."/>
            <person name="Mao Z."/>
            <person name="Ling J."/>
            <person name="Yin W."/>
            <person name="Xie B."/>
        </authorList>
    </citation>
    <scope>NUCLEOTIDE SEQUENCE [LARGE SCALE GENOMIC DNA]</scope>
    <source>
        <strain evidence="5">PLBJ-1</strain>
        <strain evidence="6">PLFJ-1</strain>
    </source>
</reference>
<dbReference type="Proteomes" id="UP000078240">
    <property type="component" value="Unassembled WGS sequence"/>
</dbReference>
<dbReference type="RefSeq" id="XP_018174926.1">
    <property type="nucleotide sequence ID" value="XM_018326606.1"/>
</dbReference>
<feature type="compositionally biased region" description="Polar residues" evidence="1">
    <location>
        <begin position="700"/>
        <end position="710"/>
    </location>
</feature>
<organism evidence="5 8">
    <name type="scientific">Purpureocillium lilacinum</name>
    <name type="common">Paecilomyces lilacinus</name>
    <dbReference type="NCBI Taxonomy" id="33203"/>
    <lineage>
        <taxon>Eukaryota</taxon>
        <taxon>Fungi</taxon>
        <taxon>Dikarya</taxon>
        <taxon>Ascomycota</taxon>
        <taxon>Pezizomycotina</taxon>
        <taxon>Sordariomycetes</taxon>
        <taxon>Hypocreomycetidae</taxon>
        <taxon>Hypocreales</taxon>
        <taxon>Ophiocordycipitaceae</taxon>
        <taxon>Purpureocillium</taxon>
    </lineage>
</organism>
<dbReference type="InterPro" id="IPR054293">
    <property type="entry name" value="DUF7029"/>
</dbReference>
<dbReference type="Pfam" id="PF22974">
    <property type="entry name" value="DUF7029"/>
    <property type="match status" value="1"/>
</dbReference>
<name>A0A179GCE8_PURLI</name>
<dbReference type="EMBL" id="LCWV01000002">
    <property type="protein sequence ID" value="PWI75922.1"/>
    <property type="molecule type" value="Genomic_DNA"/>
</dbReference>
<feature type="domain" description="DUF7029" evidence="3">
    <location>
        <begin position="153"/>
        <end position="249"/>
    </location>
</feature>
<dbReference type="OrthoDB" id="160645at2759"/>
<dbReference type="Proteomes" id="UP000078340">
    <property type="component" value="Unassembled WGS sequence"/>
</dbReference>
<feature type="region of interest" description="Disordered" evidence="1">
    <location>
        <begin position="256"/>
        <end position="285"/>
    </location>
</feature>
<dbReference type="AlphaFoldDB" id="A0A179GCE8"/>
<accession>A0A179GCE8</accession>
<dbReference type="EMBL" id="LSBI01000009">
    <property type="protein sequence ID" value="OAQ81082.1"/>
    <property type="molecule type" value="Genomic_DNA"/>
</dbReference>
<evidence type="ECO:0000313" key="4">
    <source>
        <dbReference type="EMBL" id="KAK4087035.1"/>
    </source>
</evidence>
<feature type="chain" id="PRO_5008872654" description="DUF7029 domain-containing protein" evidence="2">
    <location>
        <begin position="19"/>
        <end position="972"/>
    </location>
</feature>
<feature type="signal peptide" evidence="2">
    <location>
        <begin position="1"/>
        <end position="18"/>
    </location>
</feature>
<dbReference type="Proteomes" id="UP000245956">
    <property type="component" value="Unassembled WGS sequence"/>
</dbReference>
<dbReference type="OMA" id="IYCVGCG"/>
<gene>
    <name evidence="7" type="ORF">PCL_06580</name>
    <name evidence="4" type="ORF">Purlil1_8554</name>
    <name evidence="5" type="ORF">VFPBJ_09429</name>
    <name evidence="6" type="ORF">VFPFJ_09537</name>
</gene>
<feature type="compositionally biased region" description="Polar residues" evidence="1">
    <location>
        <begin position="683"/>
        <end position="692"/>
    </location>
</feature>
<evidence type="ECO:0000313" key="9">
    <source>
        <dbReference type="Proteomes" id="UP000245956"/>
    </source>
</evidence>
<dbReference type="Proteomes" id="UP001287286">
    <property type="component" value="Unassembled WGS sequence"/>
</dbReference>
<dbReference type="EMBL" id="LSBH01000008">
    <property type="protein sequence ID" value="OAQ75456.1"/>
    <property type="molecule type" value="Genomic_DNA"/>
</dbReference>
<reference evidence="7" key="1">
    <citation type="submission" date="2015-05" db="EMBL/GenBank/DDBJ databases">
        <authorList>
            <person name="Wang D.B."/>
            <person name="Wang M."/>
        </authorList>
    </citation>
    <scope>NUCLEOTIDE SEQUENCE</scope>
    <source>
        <strain evidence="7">36-1</strain>
    </source>
</reference>
<dbReference type="EMBL" id="JAWRVI010000035">
    <property type="protein sequence ID" value="KAK4087035.1"/>
    <property type="molecule type" value="Genomic_DNA"/>
</dbReference>
<sequence>MPRGAIIGLLVAAAGVGALPKQDRFPSFRNSSSSGIEATSTKGLQILNTTIIHTATRDAPIPSPTTGDPRVVSITVTSTVTTCNRFGFSGEQTATFSSAAETATLAPNVHWGQDTKKVTNVVPVPPNKGSEMYYGVGDPSKRGSFGVVTYNFVSPSVNLDHSDHVKAEYDENGGLRVTFTNKDAFKHASRTWDPAGKGLVLVAYGKGCEGYQIGERCYFDATHLVVNREDMTIDVSCRPQAPNDLIHSAEARWGYWDPSQGQDPAHPAHQPANTEKKPGNDQCKAGADEASSLFMQQISPDRNHMCTNDLGRRSFWSWIDDHIIEPVGDFVKGIAEDVTHFAKSLSVGGDYDKTLSFSLPKSSNGIMSGLVDPLAKQTRSPWGDALLLGSLGPKRNASVSMYCVDCRAGGRANLRGKLRWGPVEGLTAGEVELHVDASAAFNIGIDIKYPWQADLSVDLYHLDLSGIGFGPVVIGPSISVGVHVGLAAEAAGRMLAGTEIALKDAHVVLDLVKPSRNDVGNWMPSFHPRFEAEGHAKVEATLGMPLGINCGIKLALTRRMVSVYNEVSMSVSAQAGGEAELEDDGQLEAGFDNTNGCEGIDFEISWRDRVWADLNAIFLGTYDLWDSQPQPLLKRCLGPSVYNKDNGEQNYESTNTWTSRSILPTTSTATPPWLRTANISMTTTPSATTPWSETRLGPKPTNSRASTTLEKPSTVYKWTMPTIEPTSTATSTLVPTMLPPVTASRSSSPSVPDHHSSDSSDSRQSTRTTEDTADSATTNVPPSQTQAPPALDKPWNDSKGFEHGPLMDYNRTIKVTSCGDGSVYAVPAGAKEARCSDQWITDPDNTVIGHGPWNNLYYSNDTMDAVGVSKLSVGTCDDLPSGNAAALVAHNDPKTSLPPRYIAVTPYKQVFYLIVCNFLDMDGSQVFLTSHSVAGIKKLESNEGIESVTSFRVDQCRALMLSPGREARSCTP</sequence>
<reference evidence="4 10" key="5">
    <citation type="journal article" date="2024" name="Microbiol. Resour. Announc.">
        <title>Genome annotations for the ascomycete fungi Trichoderma harzianum, Trichoderma aggressivum, and Purpureocillium lilacinum.</title>
        <authorList>
            <person name="Beijen E.P.W."/>
            <person name="Ohm R.A."/>
        </authorList>
    </citation>
    <scope>NUCLEOTIDE SEQUENCE [LARGE SCALE GENOMIC DNA]</scope>
    <source>
        <strain evidence="4 10">CBS 150709</strain>
    </source>
</reference>
<reference evidence="4" key="4">
    <citation type="submission" date="2023-11" db="EMBL/GenBank/DDBJ databases">
        <authorList>
            <person name="Beijen E."/>
            <person name="Ohm R.A."/>
        </authorList>
    </citation>
    <scope>NUCLEOTIDE SEQUENCE</scope>
    <source>
        <strain evidence="4">CBS 150709</strain>
    </source>
</reference>
<dbReference type="GeneID" id="28891655"/>
<keyword evidence="2" id="KW-0732">Signal</keyword>
<evidence type="ECO:0000313" key="6">
    <source>
        <dbReference type="EMBL" id="OAQ81082.1"/>
    </source>
</evidence>
<evidence type="ECO:0000313" key="7">
    <source>
        <dbReference type="EMBL" id="PWI75922.1"/>
    </source>
</evidence>
<proteinExistence type="predicted"/>
<evidence type="ECO:0000313" key="5">
    <source>
        <dbReference type="EMBL" id="OAQ75456.1"/>
    </source>
</evidence>
<feature type="region of interest" description="Disordered" evidence="1">
    <location>
        <begin position="727"/>
        <end position="806"/>
    </location>
</feature>
<dbReference type="KEGG" id="plj:28891655"/>
<feature type="region of interest" description="Disordered" evidence="1">
    <location>
        <begin position="683"/>
        <end position="710"/>
    </location>
</feature>
<reference evidence="7 9" key="2">
    <citation type="journal article" date="2016" name="Front. Microbiol.">
        <title>Genome and transcriptome sequences reveal the specific parasitism of the nematophagous Purpureocillium lilacinum 36-1.</title>
        <authorList>
            <person name="Xie J."/>
            <person name="Li S."/>
            <person name="Mo C."/>
            <person name="Xiao X."/>
            <person name="Peng D."/>
            <person name="Wang G."/>
            <person name="Xiao Y."/>
        </authorList>
    </citation>
    <scope>NUCLEOTIDE SEQUENCE [LARGE SCALE GENOMIC DNA]</scope>
    <source>
        <strain evidence="7 9">36-1</strain>
    </source>
</reference>
<dbReference type="STRING" id="33203.A0A179GCE8"/>
<keyword evidence="10" id="KW-1185">Reference proteome</keyword>
<evidence type="ECO:0000259" key="3">
    <source>
        <dbReference type="Pfam" id="PF22974"/>
    </source>
</evidence>
<comment type="caution">
    <text evidence="5">The sequence shown here is derived from an EMBL/GenBank/DDBJ whole genome shotgun (WGS) entry which is preliminary data.</text>
</comment>
<feature type="compositionally biased region" description="Polar residues" evidence="1">
    <location>
        <begin position="774"/>
        <end position="787"/>
    </location>
</feature>
<evidence type="ECO:0000256" key="2">
    <source>
        <dbReference type="SAM" id="SignalP"/>
    </source>
</evidence>
<protein>
    <recommendedName>
        <fullName evidence="3">DUF7029 domain-containing protein</fullName>
    </recommendedName>
</protein>
<evidence type="ECO:0000313" key="10">
    <source>
        <dbReference type="Proteomes" id="UP001287286"/>
    </source>
</evidence>
<feature type="compositionally biased region" description="Basic and acidic residues" evidence="1">
    <location>
        <begin position="752"/>
        <end position="761"/>
    </location>
</feature>
<evidence type="ECO:0000313" key="8">
    <source>
        <dbReference type="Proteomes" id="UP000078240"/>
    </source>
</evidence>